<dbReference type="PANTHER" id="PTHR33204">
    <property type="entry name" value="TRANSCRIPTIONAL REGULATOR, MARR FAMILY"/>
    <property type="match status" value="1"/>
</dbReference>
<dbReference type="Proteomes" id="UP000555564">
    <property type="component" value="Unassembled WGS sequence"/>
</dbReference>
<evidence type="ECO:0000313" key="5">
    <source>
        <dbReference type="EMBL" id="MBB6474995.1"/>
    </source>
</evidence>
<keyword evidence="3" id="KW-0804">Transcription</keyword>
<dbReference type="InterPro" id="IPR036390">
    <property type="entry name" value="WH_DNA-bd_sf"/>
</dbReference>
<dbReference type="SUPFAM" id="SSF46785">
    <property type="entry name" value="Winged helix' DNA-binding domain"/>
    <property type="match status" value="1"/>
</dbReference>
<dbReference type="EMBL" id="JACHIU010000001">
    <property type="protein sequence ID" value="MBB6474995.1"/>
    <property type="molecule type" value="Genomic_DNA"/>
</dbReference>
<sequence>MHEIHEVCTRFHTAVELIGARWSGAILRAVFTGAHRFAQIKEAIPGLSDTMLSARLRTLEAEGLITRTVLHTTPVQVEYHLTAKGQDLAPVLDALIDWSHKWIPLSPGSRE</sequence>
<dbReference type="RefSeq" id="WP_184983970.1">
    <property type="nucleotide sequence ID" value="NZ_BAAALO010000072.1"/>
</dbReference>
<gene>
    <name evidence="5" type="ORF">BJ992_004426</name>
</gene>
<proteinExistence type="predicted"/>
<evidence type="ECO:0000256" key="3">
    <source>
        <dbReference type="ARBA" id="ARBA00023163"/>
    </source>
</evidence>
<dbReference type="InterPro" id="IPR002577">
    <property type="entry name" value="HTH_HxlR"/>
</dbReference>
<evidence type="ECO:0000313" key="6">
    <source>
        <dbReference type="Proteomes" id="UP000555564"/>
    </source>
</evidence>
<keyword evidence="6" id="KW-1185">Reference proteome</keyword>
<keyword evidence="2 5" id="KW-0238">DNA-binding</keyword>
<evidence type="ECO:0000256" key="2">
    <source>
        <dbReference type="ARBA" id="ARBA00023125"/>
    </source>
</evidence>
<dbReference type="Gene3D" id="1.10.10.10">
    <property type="entry name" value="Winged helix-like DNA-binding domain superfamily/Winged helix DNA-binding domain"/>
    <property type="match status" value="1"/>
</dbReference>
<organism evidence="5 6">
    <name type="scientific">Sphaerisporangium rubeum</name>
    <dbReference type="NCBI Taxonomy" id="321317"/>
    <lineage>
        <taxon>Bacteria</taxon>
        <taxon>Bacillati</taxon>
        <taxon>Actinomycetota</taxon>
        <taxon>Actinomycetes</taxon>
        <taxon>Streptosporangiales</taxon>
        <taxon>Streptosporangiaceae</taxon>
        <taxon>Sphaerisporangium</taxon>
    </lineage>
</organism>
<accession>A0A7X0M7W8</accession>
<reference evidence="5 6" key="1">
    <citation type="submission" date="2020-08" db="EMBL/GenBank/DDBJ databases">
        <title>Sequencing the genomes of 1000 actinobacteria strains.</title>
        <authorList>
            <person name="Klenk H.-P."/>
        </authorList>
    </citation>
    <scope>NUCLEOTIDE SEQUENCE [LARGE SCALE GENOMIC DNA]</scope>
    <source>
        <strain evidence="5 6">DSM 44936</strain>
    </source>
</reference>
<evidence type="ECO:0000256" key="1">
    <source>
        <dbReference type="ARBA" id="ARBA00023015"/>
    </source>
</evidence>
<dbReference type="InterPro" id="IPR036388">
    <property type="entry name" value="WH-like_DNA-bd_sf"/>
</dbReference>
<keyword evidence="1" id="KW-0805">Transcription regulation</keyword>
<name>A0A7X0M7W8_9ACTN</name>
<comment type="caution">
    <text evidence="5">The sequence shown here is derived from an EMBL/GenBank/DDBJ whole genome shotgun (WGS) entry which is preliminary data.</text>
</comment>
<dbReference type="GO" id="GO:0003677">
    <property type="term" value="F:DNA binding"/>
    <property type="evidence" value="ECO:0007669"/>
    <property type="project" value="UniProtKB-KW"/>
</dbReference>
<feature type="domain" description="HTH hxlR-type" evidence="4">
    <location>
        <begin position="8"/>
        <end position="107"/>
    </location>
</feature>
<dbReference type="AlphaFoldDB" id="A0A7X0M7W8"/>
<evidence type="ECO:0000259" key="4">
    <source>
        <dbReference type="PROSITE" id="PS51118"/>
    </source>
</evidence>
<dbReference type="Pfam" id="PF01638">
    <property type="entry name" value="HxlR"/>
    <property type="match status" value="1"/>
</dbReference>
<protein>
    <submittedName>
        <fullName evidence="5">DNA-binding HxlR family transcriptional regulator</fullName>
    </submittedName>
</protein>
<dbReference type="PANTHER" id="PTHR33204:SF37">
    <property type="entry name" value="HTH-TYPE TRANSCRIPTIONAL REGULATOR YODB"/>
    <property type="match status" value="1"/>
</dbReference>
<dbReference type="PROSITE" id="PS51118">
    <property type="entry name" value="HTH_HXLR"/>
    <property type="match status" value="1"/>
</dbReference>